<evidence type="ECO:0000313" key="2">
    <source>
        <dbReference type="Proteomes" id="UP000748308"/>
    </source>
</evidence>
<proteinExistence type="predicted"/>
<dbReference type="EMBL" id="VGIY01000422">
    <property type="protein sequence ID" value="MBM3318627.1"/>
    <property type="molecule type" value="Genomic_DNA"/>
</dbReference>
<accession>A0A937XE63</accession>
<evidence type="ECO:0000313" key="1">
    <source>
        <dbReference type="EMBL" id="MBM3318627.1"/>
    </source>
</evidence>
<gene>
    <name evidence="1" type="ORF">FJY75_12320</name>
</gene>
<comment type="caution">
    <text evidence="1">The sequence shown here is derived from an EMBL/GenBank/DDBJ whole genome shotgun (WGS) entry which is preliminary data.</text>
</comment>
<dbReference type="AlphaFoldDB" id="A0A937XE63"/>
<reference evidence="1" key="1">
    <citation type="submission" date="2019-03" db="EMBL/GenBank/DDBJ databases">
        <title>Lake Tanganyika Metagenome-Assembled Genomes (MAGs).</title>
        <authorList>
            <person name="Tran P."/>
        </authorList>
    </citation>
    <scope>NUCLEOTIDE SEQUENCE</scope>
    <source>
        <strain evidence="1">M_DeepCast_400m_m2_100</strain>
    </source>
</reference>
<dbReference type="Proteomes" id="UP000748308">
    <property type="component" value="Unassembled WGS sequence"/>
</dbReference>
<organism evidence="1 2">
    <name type="scientific">Eiseniibacteriota bacterium</name>
    <dbReference type="NCBI Taxonomy" id="2212470"/>
    <lineage>
        <taxon>Bacteria</taxon>
        <taxon>Candidatus Eiseniibacteriota</taxon>
    </lineage>
</organism>
<feature type="non-terminal residue" evidence="1">
    <location>
        <position position="1"/>
    </location>
</feature>
<sequence>LSGAVGGFADGAGAVRETRIQANSGATDAAILQAAPVPAEGTLRVHARMGGREAREAARETEALPPDGPEAEAEARVEVLDELPGRRSVEGIPEPELVDLPAETWRSRMANGRWQVNAGHRDYRAIAEQPRLKLRYLALLFAKEIVLRNHQDPRLERPLEQVVEVACYADQRITARSGRAARGDSAGK</sequence>
<name>A0A937XE63_UNCEI</name>
<protein>
    <submittedName>
        <fullName evidence="1">Uncharacterized protein</fullName>
    </submittedName>
</protein>